<keyword evidence="3" id="KW-0786">Thiamine pyrophosphate</keyword>
<dbReference type="EMBL" id="VBWO01000008">
    <property type="protein sequence ID" value="TLF38871.1"/>
    <property type="molecule type" value="Genomic_DNA"/>
</dbReference>
<comment type="caution">
    <text evidence="5">The sequence shown here is derived from an EMBL/GenBank/DDBJ whole genome shotgun (WGS) entry which is preliminary data.</text>
</comment>
<gene>
    <name evidence="5" type="ORF">FEI15_09415</name>
</gene>
<comment type="similarity">
    <text evidence="2">Belongs to the transketolase family.</text>
</comment>
<evidence type="ECO:0000256" key="1">
    <source>
        <dbReference type="ARBA" id="ARBA00001964"/>
    </source>
</evidence>
<feature type="domain" description="Transketolase-like pyrimidine-binding" evidence="4">
    <location>
        <begin position="12"/>
        <end position="177"/>
    </location>
</feature>
<dbReference type="InterPro" id="IPR005475">
    <property type="entry name" value="Transketolase-like_Pyr-bd"/>
</dbReference>
<dbReference type="Pfam" id="PF02779">
    <property type="entry name" value="Transket_pyr"/>
    <property type="match status" value="1"/>
</dbReference>
<dbReference type="InterPro" id="IPR029061">
    <property type="entry name" value="THDP-binding"/>
</dbReference>
<dbReference type="CDD" id="cd07033">
    <property type="entry name" value="TPP_PYR_DXS_TK_like"/>
    <property type="match status" value="1"/>
</dbReference>
<dbReference type="PANTHER" id="PTHR43825">
    <property type="entry name" value="PYRUVATE DEHYDROGENASE E1 COMPONENT"/>
    <property type="match status" value="1"/>
</dbReference>
<dbReference type="SUPFAM" id="SSF52922">
    <property type="entry name" value="TK C-terminal domain-like"/>
    <property type="match status" value="1"/>
</dbReference>
<dbReference type="PANTHER" id="PTHR43825:SF1">
    <property type="entry name" value="TRANSKETOLASE-LIKE PYRIMIDINE-BINDING DOMAIN-CONTAINING PROTEIN"/>
    <property type="match status" value="1"/>
</dbReference>
<organism evidence="5 6">
    <name type="scientific">Lacticaseibacillus zeae</name>
    <name type="common">Lactobacillus zeae</name>
    <dbReference type="NCBI Taxonomy" id="57037"/>
    <lineage>
        <taxon>Bacteria</taxon>
        <taxon>Bacillati</taxon>
        <taxon>Bacillota</taxon>
        <taxon>Bacilli</taxon>
        <taxon>Lactobacillales</taxon>
        <taxon>Lactobacillaceae</taxon>
        <taxon>Lacticaseibacillus</taxon>
    </lineage>
</organism>
<reference evidence="5 6" key="1">
    <citation type="submission" date="2019-05" db="EMBL/GenBank/DDBJ databases">
        <title>Genome-based reclassification of Lactobacillus casei as Lactobacillus casei subsp. casei. subsp.nov., description of Lactobacillus casei subsp. zeae subsp. nov., and emended description of Lactobacillus casei.</title>
        <authorList>
            <person name="Huang C.-H."/>
        </authorList>
    </citation>
    <scope>NUCLEOTIDE SEQUENCE [LARGE SCALE GENOMIC DNA]</scope>
    <source>
        <strain evidence="5 6">CRBIP24.44</strain>
    </source>
</reference>
<dbReference type="Pfam" id="PF02780">
    <property type="entry name" value="Transketolase_C"/>
    <property type="match status" value="1"/>
</dbReference>
<dbReference type="InterPro" id="IPR051157">
    <property type="entry name" value="PDH/Transketolase"/>
</dbReference>
<dbReference type="InterPro" id="IPR033248">
    <property type="entry name" value="Transketolase_C"/>
</dbReference>
<evidence type="ECO:0000313" key="6">
    <source>
        <dbReference type="Proteomes" id="UP000309885"/>
    </source>
</evidence>
<dbReference type="InterPro" id="IPR009014">
    <property type="entry name" value="Transketo_C/PFOR_II"/>
</dbReference>
<dbReference type="Gene3D" id="3.40.50.970">
    <property type="match status" value="1"/>
</dbReference>
<sequence length="337" mass="36867">MFKLTKQRTKGKELRQTVVDTLNGLMEKDDRIIALDADLGGASNFLQFKQTNPDKFIDVGISEANMVGVAAGLSLTGFTPFIHTFAPFIARRALDQLFVSGAYSKNTINIFGSDPGFAAGFNGGTHTSYEDVGTLRTIPNIVICDAADEVQMSWIIKAFSQMKGIHYVRGNRKSVRSIYEAGSDFELGKGNVIRDGSNYLIVAAGQLVSEALDVADILEEQGLTADVIDMFTIKPLDRDLLLKRMAYKKAVITIENHNIIGGLGSAVAEVMAENRISIPLKRIGCSDRFGQVGTPEFLQEEYGLTTPKIYAQLKPFLEKNGDGHRESDLIAVKHIKG</sequence>
<evidence type="ECO:0000313" key="5">
    <source>
        <dbReference type="EMBL" id="TLF38871.1"/>
    </source>
</evidence>
<dbReference type="Proteomes" id="UP000309885">
    <property type="component" value="Unassembled WGS sequence"/>
</dbReference>
<dbReference type="RefSeq" id="WP_138131187.1">
    <property type="nucleotide sequence ID" value="NZ_VBWO01000008.1"/>
</dbReference>
<dbReference type="AlphaFoldDB" id="A0A5R8LNR5"/>
<evidence type="ECO:0000259" key="4">
    <source>
        <dbReference type="SMART" id="SM00861"/>
    </source>
</evidence>
<evidence type="ECO:0000256" key="2">
    <source>
        <dbReference type="ARBA" id="ARBA00007131"/>
    </source>
</evidence>
<name>A0A5R8LNR5_LACZE</name>
<evidence type="ECO:0000256" key="3">
    <source>
        <dbReference type="ARBA" id="ARBA00023052"/>
    </source>
</evidence>
<dbReference type="SUPFAM" id="SSF52518">
    <property type="entry name" value="Thiamin diphosphate-binding fold (THDP-binding)"/>
    <property type="match status" value="1"/>
</dbReference>
<comment type="cofactor">
    <cofactor evidence="1">
        <name>thiamine diphosphate</name>
        <dbReference type="ChEBI" id="CHEBI:58937"/>
    </cofactor>
</comment>
<accession>A0A5R8LNR5</accession>
<proteinExistence type="inferred from homology"/>
<dbReference type="Gene3D" id="3.40.50.920">
    <property type="match status" value="1"/>
</dbReference>
<dbReference type="SMART" id="SM00861">
    <property type="entry name" value="Transket_pyr"/>
    <property type="match status" value="1"/>
</dbReference>
<dbReference type="FunFam" id="3.40.50.970:FF:000129">
    <property type="entry name" value="Transketolase"/>
    <property type="match status" value="1"/>
</dbReference>
<protein>
    <submittedName>
        <fullName evidence="5">Alpha-ketoacid dehydrogenase subunit beta</fullName>
    </submittedName>
</protein>